<evidence type="ECO:0000313" key="3">
    <source>
        <dbReference type="EMBL" id="TKT03429.1"/>
    </source>
</evidence>
<dbReference type="EMBL" id="SZNQ01000001">
    <property type="protein sequence ID" value="TKT03429.1"/>
    <property type="molecule type" value="Genomic_DNA"/>
</dbReference>
<dbReference type="InterPro" id="IPR021235">
    <property type="entry name" value="DUF2637"/>
</dbReference>
<keyword evidence="4" id="KW-1185">Reference proteome</keyword>
<feature type="region of interest" description="Disordered" evidence="1">
    <location>
        <begin position="172"/>
        <end position="218"/>
    </location>
</feature>
<evidence type="ECO:0000256" key="2">
    <source>
        <dbReference type="SAM" id="Phobius"/>
    </source>
</evidence>
<dbReference type="Pfam" id="PF10935">
    <property type="entry name" value="DUF2637"/>
    <property type="match status" value="1"/>
</dbReference>
<feature type="transmembrane region" description="Helical" evidence="2">
    <location>
        <begin position="71"/>
        <end position="89"/>
    </location>
</feature>
<dbReference type="OrthoDB" id="4039400at2"/>
<keyword evidence="2" id="KW-1133">Transmembrane helix</keyword>
<sequence>MNKSKIMQWTGFGLVLIVALAVSWYSMATMAMDFFGLPKWLAYGVSVAFDGAAIYVAVLSSEYSKTEDSGLTARLATLGFVGVSAWLNYQHAVLMGLGVAGQVFFLAPPVVAGILFELFLRFENRKELRKRGRVAQAMPVYGKAAWLRYPLDTFKGMSSVIKYRLESVTRTETAGGQMDTSTGQVDKTEDASPKPLDTKPVSMKKVDVPKRTRKKVSTPTVQELEDTFPELTADMSIAKLAQAIYKQGVESRPEIQRRVSVIKGQDVPLNTICKSVKRLEQ</sequence>
<keyword evidence="2" id="KW-0472">Membrane</keyword>
<proteinExistence type="predicted"/>
<name>A0A4U5WMU3_STRLS</name>
<evidence type="ECO:0000256" key="1">
    <source>
        <dbReference type="SAM" id="MobiDB-lite"/>
    </source>
</evidence>
<reference evidence="3 4" key="1">
    <citation type="submission" date="2019-04" db="EMBL/GenBank/DDBJ databases">
        <title>Streptomyces lasaliensis sp. nov., an Actinomycete isolated from soil which produces the polyether antibiotic lasalocid.</title>
        <authorList>
            <person name="Erwin G."/>
            <person name="Haber C."/>
        </authorList>
    </citation>
    <scope>NUCLEOTIDE SEQUENCE [LARGE SCALE GENOMIC DNA]</scope>
    <source>
        <strain evidence="3 4">X-537</strain>
    </source>
</reference>
<feature type="transmembrane region" description="Helical" evidence="2">
    <location>
        <begin position="40"/>
        <end position="59"/>
    </location>
</feature>
<organism evidence="3 4">
    <name type="scientific">Streptomyces lasalocidi</name>
    <name type="common">Streptomyces lasaliensis</name>
    <dbReference type="NCBI Taxonomy" id="324833"/>
    <lineage>
        <taxon>Bacteria</taxon>
        <taxon>Bacillati</taxon>
        <taxon>Actinomycetota</taxon>
        <taxon>Actinomycetes</taxon>
        <taxon>Kitasatosporales</taxon>
        <taxon>Streptomycetaceae</taxon>
        <taxon>Streptomyces</taxon>
    </lineage>
</organism>
<keyword evidence="2" id="KW-0812">Transmembrane</keyword>
<accession>A0A4U5WMU3</accession>
<dbReference type="Proteomes" id="UP000305929">
    <property type="component" value="Unassembled WGS sequence"/>
</dbReference>
<protein>
    <submittedName>
        <fullName evidence="3">DUF2637 domain-containing protein</fullName>
    </submittedName>
</protein>
<dbReference type="RefSeq" id="WP_137309277.1">
    <property type="nucleotide sequence ID" value="NZ_SZNQ01000001.1"/>
</dbReference>
<feature type="compositionally biased region" description="Polar residues" evidence="1">
    <location>
        <begin position="172"/>
        <end position="185"/>
    </location>
</feature>
<feature type="transmembrane region" description="Helical" evidence="2">
    <location>
        <begin position="9"/>
        <end position="28"/>
    </location>
</feature>
<gene>
    <name evidence="3" type="ORF">E4U91_27265</name>
</gene>
<evidence type="ECO:0000313" key="4">
    <source>
        <dbReference type="Proteomes" id="UP000305929"/>
    </source>
</evidence>
<comment type="caution">
    <text evidence="3">The sequence shown here is derived from an EMBL/GenBank/DDBJ whole genome shotgun (WGS) entry which is preliminary data.</text>
</comment>
<dbReference type="AlphaFoldDB" id="A0A4U5WMU3"/>
<feature type="transmembrane region" description="Helical" evidence="2">
    <location>
        <begin position="95"/>
        <end position="120"/>
    </location>
</feature>